<evidence type="ECO:0000256" key="1">
    <source>
        <dbReference type="SAM" id="MobiDB-lite"/>
    </source>
</evidence>
<reference evidence="2 3" key="1">
    <citation type="submission" date="2023-09" db="EMBL/GenBank/DDBJ databases">
        <title>Whole genome shotgun sequencing (WGS) of Bosea sp. ZW T0_25, isolated from stored onions (Allium cepa).</title>
        <authorList>
            <person name="Stoll D.A."/>
            <person name="Huch M."/>
        </authorList>
    </citation>
    <scope>NUCLEOTIDE SEQUENCE [LARGE SCALE GENOMIC DNA]</scope>
    <source>
        <strain evidence="2 3">ZW T0_25</strain>
    </source>
</reference>
<organism evidence="2 3">
    <name type="scientific">Bosea rubneri</name>
    <dbReference type="NCBI Taxonomy" id="3075434"/>
    <lineage>
        <taxon>Bacteria</taxon>
        <taxon>Pseudomonadati</taxon>
        <taxon>Pseudomonadota</taxon>
        <taxon>Alphaproteobacteria</taxon>
        <taxon>Hyphomicrobiales</taxon>
        <taxon>Boseaceae</taxon>
        <taxon>Bosea</taxon>
    </lineage>
</organism>
<dbReference type="RefSeq" id="WP_316021415.1">
    <property type="nucleotide sequence ID" value="NZ_JAWDID010000082.1"/>
</dbReference>
<dbReference type="EMBL" id="JAWDID010000082">
    <property type="protein sequence ID" value="MDU0343716.1"/>
    <property type="molecule type" value="Genomic_DNA"/>
</dbReference>
<evidence type="ECO:0000313" key="3">
    <source>
        <dbReference type="Proteomes" id="UP001254257"/>
    </source>
</evidence>
<proteinExistence type="predicted"/>
<comment type="caution">
    <text evidence="2">The sequence shown here is derived from an EMBL/GenBank/DDBJ whole genome shotgun (WGS) entry which is preliminary data.</text>
</comment>
<evidence type="ECO:0000313" key="2">
    <source>
        <dbReference type="EMBL" id="MDU0343716.1"/>
    </source>
</evidence>
<keyword evidence="3" id="KW-1185">Reference proteome</keyword>
<gene>
    <name evidence="2" type="ORF">RKE40_27855</name>
</gene>
<sequence>MKLAGAGPSEGSDDLTYRSYNSARGWIDAVDPIALMARQFARRLAEVKCIRHLGPAGDATEGNAQAVNSHIAVIAEEADNLIAALIEDAEASGLEATGAWMKIPLVECREFEPIERDPELERSDDELDQKLNS</sequence>
<feature type="region of interest" description="Disordered" evidence="1">
    <location>
        <begin position="114"/>
        <end position="133"/>
    </location>
</feature>
<protein>
    <submittedName>
        <fullName evidence="2">Uncharacterized protein</fullName>
    </submittedName>
</protein>
<dbReference type="Proteomes" id="UP001254257">
    <property type="component" value="Unassembled WGS sequence"/>
</dbReference>
<name>A0ABU3SGA3_9HYPH</name>
<accession>A0ABU3SGA3</accession>